<keyword evidence="2" id="KW-0233">DNA recombination</keyword>
<dbReference type="InterPro" id="IPR006119">
    <property type="entry name" value="Resolv_N"/>
</dbReference>
<dbReference type="GO" id="GO:0000150">
    <property type="term" value="F:DNA strand exchange activity"/>
    <property type="evidence" value="ECO:0007669"/>
    <property type="project" value="InterPro"/>
</dbReference>
<dbReference type="Pfam" id="PF00239">
    <property type="entry name" value="Resolvase"/>
    <property type="match status" value="1"/>
</dbReference>
<dbReference type="PANTHER" id="PTHR30461">
    <property type="entry name" value="DNA-INVERTASE FROM LAMBDOID PROPHAGE"/>
    <property type="match status" value="1"/>
</dbReference>
<gene>
    <name evidence="4" type="ORF">FM121_05165</name>
</gene>
<name>A0A1X6WMH3_9ENTE</name>
<keyword evidence="1" id="KW-0238">DNA-binding</keyword>
<evidence type="ECO:0000259" key="3">
    <source>
        <dbReference type="PROSITE" id="PS51736"/>
    </source>
</evidence>
<proteinExistence type="predicted"/>
<dbReference type="AlphaFoldDB" id="A0A1X6WMH3"/>
<dbReference type="CDD" id="cd03768">
    <property type="entry name" value="SR_ResInv"/>
    <property type="match status" value="1"/>
</dbReference>
<dbReference type="InterPro" id="IPR036162">
    <property type="entry name" value="Resolvase-like_N_sf"/>
</dbReference>
<dbReference type="Gene3D" id="3.40.50.1390">
    <property type="entry name" value="Resolvase, N-terminal catalytic domain"/>
    <property type="match status" value="1"/>
</dbReference>
<dbReference type="RefSeq" id="WP_179203797.1">
    <property type="nucleotide sequence ID" value="NZ_FWFD01000008.1"/>
</dbReference>
<reference evidence="5" key="1">
    <citation type="submission" date="2017-02" db="EMBL/GenBank/DDBJ databases">
        <authorList>
            <person name="Dridi B."/>
        </authorList>
    </citation>
    <scope>NUCLEOTIDE SEQUENCE [LARGE SCALE GENOMIC DNA]</scope>
    <source>
        <strain evidence="5">bH819</strain>
    </source>
</reference>
<feature type="domain" description="Resolvase/invertase-type recombinase catalytic" evidence="3">
    <location>
        <begin position="7"/>
        <end position="148"/>
    </location>
</feature>
<keyword evidence="5" id="KW-1185">Reference proteome</keyword>
<dbReference type="InterPro" id="IPR050639">
    <property type="entry name" value="SSR_resolvase"/>
</dbReference>
<evidence type="ECO:0000256" key="1">
    <source>
        <dbReference type="ARBA" id="ARBA00023125"/>
    </source>
</evidence>
<dbReference type="SUPFAM" id="SSF53041">
    <property type="entry name" value="Resolvase-like"/>
    <property type="match status" value="1"/>
</dbReference>
<protein>
    <submittedName>
        <fullName evidence="4">Phage DNA invertase</fullName>
    </submittedName>
</protein>
<organism evidence="4 5">
    <name type="scientific">Vagococcus fluvialis bH819</name>
    <dbReference type="NCBI Taxonomy" id="1255619"/>
    <lineage>
        <taxon>Bacteria</taxon>
        <taxon>Bacillati</taxon>
        <taxon>Bacillota</taxon>
        <taxon>Bacilli</taxon>
        <taxon>Lactobacillales</taxon>
        <taxon>Enterococcaceae</taxon>
        <taxon>Vagococcus</taxon>
    </lineage>
</organism>
<dbReference type="GO" id="GO:0003677">
    <property type="term" value="F:DNA binding"/>
    <property type="evidence" value="ECO:0007669"/>
    <property type="project" value="UniProtKB-KW"/>
</dbReference>
<dbReference type="Gene3D" id="1.10.10.60">
    <property type="entry name" value="Homeodomain-like"/>
    <property type="match status" value="1"/>
</dbReference>
<dbReference type="PROSITE" id="PS51736">
    <property type="entry name" value="RECOMBINASES_3"/>
    <property type="match status" value="1"/>
</dbReference>
<dbReference type="EMBL" id="FWFD01000008">
    <property type="protein sequence ID" value="SLM85467.1"/>
    <property type="molecule type" value="Genomic_DNA"/>
</dbReference>
<dbReference type="SMART" id="SM00857">
    <property type="entry name" value="Resolvase"/>
    <property type="match status" value="1"/>
</dbReference>
<dbReference type="Proteomes" id="UP000195918">
    <property type="component" value="Unassembled WGS sequence"/>
</dbReference>
<evidence type="ECO:0000313" key="5">
    <source>
        <dbReference type="Proteomes" id="UP000195918"/>
    </source>
</evidence>
<evidence type="ECO:0000256" key="2">
    <source>
        <dbReference type="ARBA" id="ARBA00023172"/>
    </source>
</evidence>
<evidence type="ECO:0000313" key="4">
    <source>
        <dbReference type="EMBL" id="SLM85467.1"/>
    </source>
</evidence>
<sequence length="202" mass="23442">MEQKQTIKIGYGRVFTTDKQDASLENQRDLLKKYGCEKIFFEKSSGRNDDRKEFKKCIKRCKSLAKTNKVILVVVKSDRLSRKFSTLVNTVNELNEDNIAFKSLTESFDTSTIEGKLMFNILSSFAEYEVSQTRERIKMGMAKAKKDGKLIGKQRNMERENKVISMYKNRSNTIEFIAKSNNITTRTVYNIAKRHHVSRKAD</sequence>
<accession>A0A1X6WMH3</accession>
<dbReference type="PANTHER" id="PTHR30461:SF2">
    <property type="entry name" value="SERINE RECOMBINASE PINE-RELATED"/>
    <property type="match status" value="1"/>
</dbReference>